<keyword evidence="5 16" id="KW-0963">Cytoplasm</keyword>
<comment type="pathway">
    <text evidence="4 16">Cell wall biogenesis; peptidoglycan biosynthesis.</text>
</comment>
<dbReference type="Gene3D" id="3.30.43.10">
    <property type="entry name" value="Uridine Diphospho-n-acetylenolpyruvylglucosamine Reductase, domain 2"/>
    <property type="match status" value="1"/>
</dbReference>
<keyword evidence="6 16" id="KW-0132">Cell division</keyword>
<dbReference type="PANTHER" id="PTHR21071">
    <property type="entry name" value="UDP-N-ACETYLENOLPYRUVOYLGLUCOSAMINE REDUCTASE"/>
    <property type="match status" value="1"/>
</dbReference>
<evidence type="ECO:0000256" key="14">
    <source>
        <dbReference type="ARBA" id="ARBA00023316"/>
    </source>
</evidence>
<evidence type="ECO:0000256" key="13">
    <source>
        <dbReference type="ARBA" id="ARBA00023306"/>
    </source>
</evidence>
<dbReference type="GO" id="GO:0005829">
    <property type="term" value="C:cytosol"/>
    <property type="evidence" value="ECO:0007669"/>
    <property type="project" value="TreeGrafter"/>
</dbReference>
<organism evidence="18 19">
    <name type="scientific">Proteiniclasticum aestuarii</name>
    <dbReference type="NCBI Taxonomy" id="2817862"/>
    <lineage>
        <taxon>Bacteria</taxon>
        <taxon>Bacillati</taxon>
        <taxon>Bacillota</taxon>
        <taxon>Clostridia</taxon>
        <taxon>Eubacteriales</taxon>
        <taxon>Clostridiaceae</taxon>
        <taxon>Proteiniclasticum</taxon>
    </lineage>
</organism>
<evidence type="ECO:0000256" key="6">
    <source>
        <dbReference type="ARBA" id="ARBA00022618"/>
    </source>
</evidence>
<evidence type="ECO:0000256" key="11">
    <source>
        <dbReference type="ARBA" id="ARBA00022984"/>
    </source>
</evidence>
<feature type="active site" description="Proton donor" evidence="16">
    <location>
        <position position="227"/>
    </location>
</feature>
<evidence type="ECO:0000256" key="8">
    <source>
        <dbReference type="ARBA" id="ARBA00022827"/>
    </source>
</evidence>
<comment type="catalytic activity">
    <reaction evidence="15 16">
        <text>UDP-N-acetyl-alpha-D-muramate + NADP(+) = UDP-N-acetyl-3-O-(1-carboxyvinyl)-alpha-D-glucosamine + NADPH + H(+)</text>
        <dbReference type="Rhea" id="RHEA:12248"/>
        <dbReference type="ChEBI" id="CHEBI:15378"/>
        <dbReference type="ChEBI" id="CHEBI:57783"/>
        <dbReference type="ChEBI" id="CHEBI:58349"/>
        <dbReference type="ChEBI" id="CHEBI:68483"/>
        <dbReference type="ChEBI" id="CHEBI:70757"/>
        <dbReference type="EC" id="1.3.1.98"/>
    </reaction>
</comment>
<dbReference type="InterPro" id="IPR016166">
    <property type="entry name" value="FAD-bd_PCMH"/>
</dbReference>
<dbReference type="InterPro" id="IPR016169">
    <property type="entry name" value="FAD-bd_PCMH_sub2"/>
</dbReference>
<protein>
    <recommendedName>
        <fullName evidence="16">UDP-N-acetylenolpyruvoylglucosamine reductase</fullName>
        <ecNumber evidence="16">1.3.1.98</ecNumber>
    </recommendedName>
    <alternativeName>
        <fullName evidence="16">UDP-N-acetylmuramate dehydrogenase</fullName>
    </alternativeName>
</protein>
<keyword evidence="14 16" id="KW-0961">Cell wall biogenesis/degradation</keyword>
<dbReference type="AlphaFoldDB" id="A0A939HDF9"/>
<dbReference type="InterPro" id="IPR016167">
    <property type="entry name" value="FAD-bd_PCMH_sub1"/>
</dbReference>
<name>A0A939HDF9_9CLOT</name>
<dbReference type="GO" id="GO:0008762">
    <property type="term" value="F:UDP-N-acetylmuramate dehydrogenase activity"/>
    <property type="evidence" value="ECO:0007669"/>
    <property type="project" value="UniProtKB-UniRule"/>
</dbReference>
<feature type="domain" description="FAD-binding PCMH-type" evidence="17">
    <location>
        <begin position="34"/>
        <end position="198"/>
    </location>
</feature>
<keyword evidence="19" id="KW-1185">Reference proteome</keyword>
<evidence type="ECO:0000256" key="4">
    <source>
        <dbReference type="ARBA" id="ARBA00004752"/>
    </source>
</evidence>
<evidence type="ECO:0000256" key="5">
    <source>
        <dbReference type="ARBA" id="ARBA00022490"/>
    </source>
</evidence>
<dbReference type="GO" id="GO:0071949">
    <property type="term" value="F:FAD binding"/>
    <property type="evidence" value="ECO:0007669"/>
    <property type="project" value="InterPro"/>
</dbReference>
<comment type="similarity">
    <text evidence="16">Belongs to the MurB family.</text>
</comment>
<keyword evidence="8 16" id="KW-0274">FAD</keyword>
<feature type="active site" evidence="16">
    <location>
        <position position="297"/>
    </location>
</feature>
<dbReference type="GO" id="GO:0051301">
    <property type="term" value="P:cell division"/>
    <property type="evidence" value="ECO:0007669"/>
    <property type="project" value="UniProtKB-KW"/>
</dbReference>
<sequence length="309" mass="34005">MNRYLNAYDELASFLNKEEILLDEPMKNHTWFEIGGTADILVIPQSVEKLIKVIHYVRKNNIPTFLIGNGSNLLVKDGGIRGIVIKTEMINRISVEGEIITAECGALLEDISGIAYEHGLSGFEFACGIPGTLGGAVFMNAGAYDGEMSFVLDSVRVMTPDLKVLTLKRDELELGYRTSAVKTNGYVVLDAKIVLEAGSKEEIKAKVDDLTHRREDRQPLEFPSAGSTFKRPTGHYAGKLIQDAGLKGYQIGGAQVSEKHSGFVINKDHAEAKDVLDLISYIQSTVMDKFHVELCTEVLIVGEDKQDII</sequence>
<dbReference type="PANTHER" id="PTHR21071:SF4">
    <property type="entry name" value="UDP-N-ACETYLENOLPYRUVOYLGLUCOSAMINE REDUCTASE"/>
    <property type="match status" value="1"/>
</dbReference>
<dbReference type="GO" id="GO:0071555">
    <property type="term" value="P:cell wall organization"/>
    <property type="evidence" value="ECO:0007669"/>
    <property type="project" value="UniProtKB-KW"/>
</dbReference>
<dbReference type="PROSITE" id="PS51387">
    <property type="entry name" value="FAD_PCMH"/>
    <property type="match status" value="1"/>
</dbReference>
<feature type="active site" evidence="16">
    <location>
        <position position="177"/>
    </location>
</feature>
<evidence type="ECO:0000256" key="10">
    <source>
        <dbReference type="ARBA" id="ARBA00022960"/>
    </source>
</evidence>
<evidence type="ECO:0000256" key="15">
    <source>
        <dbReference type="ARBA" id="ARBA00048914"/>
    </source>
</evidence>
<dbReference type="InterPro" id="IPR011601">
    <property type="entry name" value="MurB_C"/>
</dbReference>
<dbReference type="Pfam" id="PF01565">
    <property type="entry name" value="FAD_binding_4"/>
    <property type="match status" value="1"/>
</dbReference>
<keyword evidence="10 16" id="KW-0133">Cell shape</keyword>
<reference evidence="18" key="1">
    <citation type="submission" date="2021-03" db="EMBL/GenBank/DDBJ databases">
        <title>Proteiniclasticum marinus sp. nov., isolated from tidal flat sediment.</title>
        <authorList>
            <person name="Namirimu T."/>
            <person name="Yang J.-A."/>
            <person name="Yang S.-H."/>
            <person name="Kim Y.-J."/>
            <person name="Kwon K.K."/>
        </authorList>
    </citation>
    <scope>NUCLEOTIDE SEQUENCE</scope>
    <source>
        <strain evidence="18">SCR006</strain>
    </source>
</reference>
<evidence type="ECO:0000259" key="17">
    <source>
        <dbReference type="PROSITE" id="PS51387"/>
    </source>
</evidence>
<evidence type="ECO:0000256" key="7">
    <source>
        <dbReference type="ARBA" id="ARBA00022630"/>
    </source>
</evidence>
<dbReference type="RefSeq" id="WP_207600448.1">
    <property type="nucleotide sequence ID" value="NZ_JAFNJU010000010.1"/>
</dbReference>
<dbReference type="EMBL" id="JAFNJU010000010">
    <property type="protein sequence ID" value="MBO1265931.1"/>
    <property type="molecule type" value="Genomic_DNA"/>
</dbReference>
<evidence type="ECO:0000313" key="18">
    <source>
        <dbReference type="EMBL" id="MBO1265931.1"/>
    </source>
</evidence>
<accession>A0A939HDF9</accession>
<dbReference type="Pfam" id="PF02873">
    <property type="entry name" value="MurB_C"/>
    <property type="match status" value="1"/>
</dbReference>
<comment type="caution">
    <text evidence="18">The sequence shown here is derived from an EMBL/GenBank/DDBJ whole genome shotgun (WGS) entry which is preliminary data.</text>
</comment>
<dbReference type="InterPro" id="IPR006094">
    <property type="entry name" value="Oxid_FAD_bind_N"/>
</dbReference>
<dbReference type="InterPro" id="IPR036635">
    <property type="entry name" value="MurB_C_sf"/>
</dbReference>
<dbReference type="SUPFAM" id="SSF56194">
    <property type="entry name" value="Uridine diphospho-N-Acetylenolpyruvylglucosamine reductase, MurB, C-terminal domain"/>
    <property type="match status" value="1"/>
</dbReference>
<keyword evidence="13 16" id="KW-0131">Cell cycle</keyword>
<dbReference type="NCBIfam" id="NF010480">
    <property type="entry name" value="PRK13905.1"/>
    <property type="match status" value="1"/>
</dbReference>
<dbReference type="HAMAP" id="MF_00037">
    <property type="entry name" value="MurB"/>
    <property type="match status" value="1"/>
</dbReference>
<dbReference type="EC" id="1.3.1.98" evidence="16"/>
<dbReference type="NCBIfam" id="TIGR00179">
    <property type="entry name" value="murB"/>
    <property type="match status" value="1"/>
</dbReference>
<gene>
    <name evidence="16 18" type="primary">murB</name>
    <name evidence="18" type="ORF">J3A84_12905</name>
</gene>
<evidence type="ECO:0000313" key="19">
    <source>
        <dbReference type="Proteomes" id="UP000664218"/>
    </source>
</evidence>
<dbReference type="GO" id="GO:0009252">
    <property type="term" value="P:peptidoglycan biosynthetic process"/>
    <property type="evidence" value="ECO:0007669"/>
    <property type="project" value="UniProtKB-UniRule"/>
</dbReference>
<dbReference type="GO" id="GO:0008360">
    <property type="term" value="P:regulation of cell shape"/>
    <property type="evidence" value="ECO:0007669"/>
    <property type="project" value="UniProtKB-KW"/>
</dbReference>
<evidence type="ECO:0000256" key="3">
    <source>
        <dbReference type="ARBA" id="ARBA00004496"/>
    </source>
</evidence>
<dbReference type="InterPro" id="IPR036318">
    <property type="entry name" value="FAD-bd_PCMH-like_sf"/>
</dbReference>
<comment type="subcellular location">
    <subcellularLocation>
        <location evidence="3 16">Cytoplasm</location>
    </subcellularLocation>
</comment>
<comment type="cofactor">
    <cofactor evidence="1 16">
        <name>FAD</name>
        <dbReference type="ChEBI" id="CHEBI:57692"/>
    </cofactor>
</comment>
<keyword evidence="12 16" id="KW-0560">Oxidoreductase</keyword>
<evidence type="ECO:0000256" key="9">
    <source>
        <dbReference type="ARBA" id="ARBA00022857"/>
    </source>
</evidence>
<dbReference type="SUPFAM" id="SSF56176">
    <property type="entry name" value="FAD-binding/transporter-associated domain-like"/>
    <property type="match status" value="1"/>
</dbReference>
<keyword evidence="7 16" id="KW-0285">Flavoprotein</keyword>
<dbReference type="Gene3D" id="3.30.465.10">
    <property type="match status" value="1"/>
</dbReference>
<evidence type="ECO:0000256" key="1">
    <source>
        <dbReference type="ARBA" id="ARBA00001974"/>
    </source>
</evidence>
<evidence type="ECO:0000256" key="16">
    <source>
        <dbReference type="HAMAP-Rule" id="MF_00037"/>
    </source>
</evidence>
<evidence type="ECO:0000256" key="12">
    <source>
        <dbReference type="ARBA" id="ARBA00023002"/>
    </source>
</evidence>
<evidence type="ECO:0000256" key="2">
    <source>
        <dbReference type="ARBA" id="ARBA00003921"/>
    </source>
</evidence>
<keyword evidence="11 16" id="KW-0573">Peptidoglycan synthesis</keyword>
<comment type="function">
    <text evidence="2 16">Cell wall formation.</text>
</comment>
<keyword evidence="9 16" id="KW-0521">NADP</keyword>
<dbReference type="Proteomes" id="UP000664218">
    <property type="component" value="Unassembled WGS sequence"/>
</dbReference>
<dbReference type="Gene3D" id="3.90.78.10">
    <property type="entry name" value="UDP-N-acetylenolpyruvoylglucosamine reductase, C-terminal domain"/>
    <property type="match status" value="1"/>
</dbReference>
<proteinExistence type="inferred from homology"/>
<dbReference type="InterPro" id="IPR003170">
    <property type="entry name" value="MurB"/>
</dbReference>